<protein>
    <submittedName>
        <fullName evidence="2">Uncharacterized protein</fullName>
    </submittedName>
</protein>
<feature type="compositionally biased region" description="Low complexity" evidence="1">
    <location>
        <begin position="334"/>
        <end position="350"/>
    </location>
</feature>
<accession>A0A4P9WXZ7</accession>
<evidence type="ECO:0000313" key="3">
    <source>
        <dbReference type="Proteomes" id="UP000274922"/>
    </source>
</evidence>
<keyword evidence="3" id="KW-1185">Reference proteome</keyword>
<evidence type="ECO:0000313" key="2">
    <source>
        <dbReference type="EMBL" id="RKO98304.1"/>
    </source>
</evidence>
<feature type="compositionally biased region" description="Polar residues" evidence="1">
    <location>
        <begin position="253"/>
        <end position="264"/>
    </location>
</feature>
<proteinExistence type="predicted"/>
<feature type="compositionally biased region" description="Low complexity" evidence="1">
    <location>
        <begin position="376"/>
        <end position="410"/>
    </location>
</feature>
<feature type="compositionally biased region" description="Pro residues" evidence="1">
    <location>
        <begin position="275"/>
        <end position="286"/>
    </location>
</feature>
<name>A0A4P9WXZ7_9FUNG</name>
<dbReference type="EMBL" id="ML014501">
    <property type="protein sequence ID" value="RKO98304.1"/>
    <property type="molecule type" value="Genomic_DNA"/>
</dbReference>
<feature type="region of interest" description="Disordered" evidence="1">
    <location>
        <begin position="158"/>
        <end position="410"/>
    </location>
</feature>
<feature type="compositionally biased region" description="Low complexity" evidence="1">
    <location>
        <begin position="306"/>
        <end position="326"/>
    </location>
</feature>
<feature type="compositionally biased region" description="Low complexity" evidence="1">
    <location>
        <begin position="265"/>
        <end position="274"/>
    </location>
</feature>
<dbReference type="AlphaFoldDB" id="A0A4P9WXZ7"/>
<feature type="compositionally biased region" description="Basic and acidic residues" evidence="1">
    <location>
        <begin position="177"/>
        <end position="210"/>
    </location>
</feature>
<gene>
    <name evidence="2" type="ORF">CXG81DRAFT_28852</name>
</gene>
<dbReference type="Proteomes" id="UP000274922">
    <property type="component" value="Unassembled WGS sequence"/>
</dbReference>
<evidence type="ECO:0000256" key="1">
    <source>
        <dbReference type="SAM" id="MobiDB-lite"/>
    </source>
</evidence>
<reference evidence="3" key="1">
    <citation type="journal article" date="2018" name="Nat. Microbiol.">
        <title>Leveraging single-cell genomics to expand the fungal tree of life.</title>
        <authorList>
            <person name="Ahrendt S.R."/>
            <person name="Quandt C.A."/>
            <person name="Ciobanu D."/>
            <person name="Clum A."/>
            <person name="Salamov A."/>
            <person name="Andreopoulos B."/>
            <person name="Cheng J.F."/>
            <person name="Woyke T."/>
            <person name="Pelin A."/>
            <person name="Henrissat B."/>
            <person name="Reynolds N.K."/>
            <person name="Benny G.L."/>
            <person name="Smith M.E."/>
            <person name="James T.Y."/>
            <person name="Grigoriev I.V."/>
        </authorList>
    </citation>
    <scope>NUCLEOTIDE SEQUENCE [LARGE SCALE GENOMIC DNA]</scope>
    <source>
        <strain evidence="3">ATCC 52028</strain>
    </source>
</reference>
<organism evidence="2 3">
    <name type="scientific">Caulochytrium protostelioides</name>
    <dbReference type="NCBI Taxonomy" id="1555241"/>
    <lineage>
        <taxon>Eukaryota</taxon>
        <taxon>Fungi</taxon>
        <taxon>Fungi incertae sedis</taxon>
        <taxon>Chytridiomycota</taxon>
        <taxon>Chytridiomycota incertae sedis</taxon>
        <taxon>Chytridiomycetes</taxon>
        <taxon>Caulochytriales</taxon>
        <taxon>Caulochytriaceae</taxon>
        <taxon>Caulochytrium</taxon>
    </lineage>
</organism>
<sequence length="410" mass="42225">MRMRLDREKRALAAECRMRNAAQTCAACRVPLDEEGVVPVVARQYRYCCQACADSQIAFALVSAMGQAVSAAIHGYIPGSAGSRLWALNAELVTTRHIAESQLLGAHATARHFRAFRDFLSDIETRADLVDCVGDAALAQRHALRCAIDAARRMLQTAAAGRGMSPGRRPRLITPLGRREGPRASRPCRRSDSADSSSERNSDRDGDHDNIPAAMAAKPAPPSSPKTTTALHAAEQEAPEPSPMGPDAAAGTLSLSDMASTASLSSPPSSSSSPSPSPSPSSPPVKPAVRMPSHRKRPRASAGGLPPAKAPKTAKAPTKTARQTARPTRRGSPAETASASASASASSSTADLAGDVAGGATPSSRRAAKRSRGTSRDGAPPAAPRRAASAPRKARGAAAADPSAAAPAVA</sequence>